<dbReference type="CDD" id="cd00130">
    <property type="entry name" value="PAS"/>
    <property type="match status" value="1"/>
</dbReference>
<dbReference type="GO" id="GO:0030295">
    <property type="term" value="F:protein kinase activator activity"/>
    <property type="evidence" value="ECO:0007669"/>
    <property type="project" value="TreeGrafter"/>
</dbReference>
<dbReference type="Gene3D" id="3.30.450.20">
    <property type="entry name" value="PAS domain"/>
    <property type="match status" value="1"/>
</dbReference>
<dbReference type="InterPro" id="IPR004358">
    <property type="entry name" value="Sig_transdc_His_kin-like_C"/>
</dbReference>
<feature type="transmembrane region" description="Helical" evidence="13">
    <location>
        <begin position="41"/>
        <end position="63"/>
    </location>
</feature>
<dbReference type="InterPro" id="IPR000014">
    <property type="entry name" value="PAS"/>
</dbReference>
<evidence type="ECO:0000256" key="6">
    <source>
        <dbReference type="ARBA" id="ARBA00022692"/>
    </source>
</evidence>
<evidence type="ECO:0000256" key="10">
    <source>
        <dbReference type="ARBA" id="ARBA00022989"/>
    </source>
</evidence>
<dbReference type="InterPro" id="IPR035965">
    <property type="entry name" value="PAS-like_dom_sf"/>
</dbReference>
<evidence type="ECO:0000256" key="8">
    <source>
        <dbReference type="ARBA" id="ARBA00022777"/>
    </source>
</evidence>
<feature type="transmembrane region" description="Helical" evidence="13">
    <location>
        <begin position="84"/>
        <end position="104"/>
    </location>
</feature>
<evidence type="ECO:0000256" key="4">
    <source>
        <dbReference type="ARBA" id="ARBA00022553"/>
    </source>
</evidence>
<comment type="catalytic activity">
    <reaction evidence="1">
        <text>ATP + protein L-histidine = ADP + protein N-phospho-L-histidine.</text>
        <dbReference type="EC" id="2.7.13.3"/>
    </reaction>
</comment>
<dbReference type="GO" id="GO:0000156">
    <property type="term" value="F:phosphorelay response regulator activity"/>
    <property type="evidence" value="ECO:0007669"/>
    <property type="project" value="TreeGrafter"/>
</dbReference>
<evidence type="ECO:0000256" key="11">
    <source>
        <dbReference type="ARBA" id="ARBA00023012"/>
    </source>
</evidence>
<evidence type="ECO:0000256" key="1">
    <source>
        <dbReference type="ARBA" id="ARBA00000085"/>
    </source>
</evidence>
<organism evidence="16">
    <name type="scientific">hydrothermal vent metagenome</name>
    <dbReference type="NCBI Taxonomy" id="652676"/>
    <lineage>
        <taxon>unclassified sequences</taxon>
        <taxon>metagenomes</taxon>
        <taxon>ecological metagenomes</taxon>
    </lineage>
</organism>
<evidence type="ECO:0000256" key="7">
    <source>
        <dbReference type="ARBA" id="ARBA00022741"/>
    </source>
</evidence>
<proteinExistence type="predicted"/>
<evidence type="ECO:0000256" key="9">
    <source>
        <dbReference type="ARBA" id="ARBA00022840"/>
    </source>
</evidence>
<dbReference type="GO" id="GO:0000155">
    <property type="term" value="F:phosphorelay sensor kinase activity"/>
    <property type="evidence" value="ECO:0007669"/>
    <property type="project" value="InterPro"/>
</dbReference>
<evidence type="ECO:0000256" key="12">
    <source>
        <dbReference type="ARBA" id="ARBA00023136"/>
    </source>
</evidence>
<evidence type="ECO:0000256" key="2">
    <source>
        <dbReference type="ARBA" id="ARBA00004141"/>
    </source>
</evidence>
<feature type="domain" description="HAMP" evidence="15">
    <location>
        <begin position="305"/>
        <end position="357"/>
    </location>
</feature>
<dbReference type="Gene3D" id="6.10.340.10">
    <property type="match status" value="1"/>
</dbReference>
<dbReference type="InterPro" id="IPR050351">
    <property type="entry name" value="BphY/WalK/GraS-like"/>
</dbReference>
<comment type="subcellular location">
    <subcellularLocation>
        <location evidence="2">Membrane</location>
        <topology evidence="2">Multi-pass membrane protein</topology>
    </subcellularLocation>
</comment>
<dbReference type="Pfam" id="PF02518">
    <property type="entry name" value="HATPase_c"/>
    <property type="match status" value="1"/>
</dbReference>
<gene>
    <name evidence="16" type="ORF">MNBD_GAMMA01-610</name>
</gene>
<dbReference type="InterPro" id="IPR017232">
    <property type="entry name" value="NtrY"/>
</dbReference>
<keyword evidence="11" id="KW-0902">Two-component regulatory system</keyword>
<dbReference type="InterPro" id="IPR005467">
    <property type="entry name" value="His_kinase_dom"/>
</dbReference>
<keyword evidence="6 13" id="KW-0812">Transmembrane</keyword>
<dbReference type="PANTHER" id="PTHR42878">
    <property type="entry name" value="TWO-COMPONENT HISTIDINE KINASE"/>
    <property type="match status" value="1"/>
</dbReference>
<keyword evidence="4" id="KW-0597">Phosphoprotein</keyword>
<feature type="transmembrane region" description="Helical" evidence="13">
    <location>
        <begin position="279"/>
        <end position="298"/>
    </location>
</feature>
<evidence type="ECO:0000259" key="14">
    <source>
        <dbReference type="PROSITE" id="PS50109"/>
    </source>
</evidence>
<accession>A0A3B0VCC6</accession>
<dbReference type="PRINTS" id="PR00344">
    <property type="entry name" value="BCTRLSENSOR"/>
</dbReference>
<name>A0A3B0VCC6_9ZZZZ</name>
<dbReference type="PANTHER" id="PTHR42878:SF7">
    <property type="entry name" value="SENSOR HISTIDINE KINASE GLRK"/>
    <property type="match status" value="1"/>
</dbReference>
<dbReference type="EMBL" id="UOEW01000298">
    <property type="protein sequence ID" value="VAW41205.1"/>
    <property type="molecule type" value="Genomic_DNA"/>
</dbReference>
<keyword evidence="7" id="KW-0547">Nucleotide-binding</keyword>
<dbReference type="SUPFAM" id="SSF47384">
    <property type="entry name" value="Homodimeric domain of signal transducing histidine kinase"/>
    <property type="match status" value="1"/>
</dbReference>
<reference evidence="16" key="1">
    <citation type="submission" date="2018-06" db="EMBL/GenBank/DDBJ databases">
        <authorList>
            <person name="Zhirakovskaya E."/>
        </authorList>
    </citation>
    <scope>NUCLEOTIDE SEQUENCE</scope>
</reference>
<dbReference type="SUPFAM" id="SSF55874">
    <property type="entry name" value="ATPase domain of HSP90 chaperone/DNA topoisomerase II/histidine kinase"/>
    <property type="match status" value="1"/>
</dbReference>
<dbReference type="Pfam" id="PF00672">
    <property type="entry name" value="HAMP"/>
    <property type="match status" value="1"/>
</dbReference>
<evidence type="ECO:0000256" key="3">
    <source>
        <dbReference type="ARBA" id="ARBA00012438"/>
    </source>
</evidence>
<dbReference type="AlphaFoldDB" id="A0A3B0VCC6"/>
<dbReference type="GO" id="GO:0016020">
    <property type="term" value="C:membrane"/>
    <property type="evidence" value="ECO:0007669"/>
    <property type="project" value="UniProtKB-SubCell"/>
</dbReference>
<dbReference type="EC" id="2.7.13.3" evidence="3"/>
<evidence type="ECO:0000313" key="16">
    <source>
        <dbReference type="EMBL" id="VAW41205.1"/>
    </source>
</evidence>
<dbReference type="GO" id="GO:0005524">
    <property type="term" value="F:ATP binding"/>
    <property type="evidence" value="ECO:0007669"/>
    <property type="project" value="UniProtKB-KW"/>
</dbReference>
<dbReference type="SUPFAM" id="SSF158472">
    <property type="entry name" value="HAMP domain-like"/>
    <property type="match status" value="1"/>
</dbReference>
<dbReference type="SMART" id="SM00388">
    <property type="entry name" value="HisKA"/>
    <property type="match status" value="1"/>
</dbReference>
<feature type="domain" description="Histidine kinase" evidence="14">
    <location>
        <begin position="501"/>
        <end position="719"/>
    </location>
</feature>
<keyword evidence="5 16" id="KW-0808">Transferase</keyword>
<evidence type="ECO:0000256" key="5">
    <source>
        <dbReference type="ARBA" id="ARBA00022679"/>
    </source>
</evidence>
<dbReference type="SMART" id="SM00387">
    <property type="entry name" value="HATPase_c"/>
    <property type="match status" value="1"/>
</dbReference>
<dbReference type="InterPro" id="IPR003660">
    <property type="entry name" value="HAMP_dom"/>
</dbReference>
<dbReference type="InterPro" id="IPR036097">
    <property type="entry name" value="HisK_dim/P_sf"/>
</dbReference>
<dbReference type="Gene3D" id="1.10.287.130">
    <property type="match status" value="1"/>
</dbReference>
<protein>
    <recommendedName>
        <fullName evidence="3">histidine kinase</fullName>
        <ecNumber evidence="3">2.7.13.3</ecNumber>
    </recommendedName>
</protein>
<evidence type="ECO:0000259" key="15">
    <source>
        <dbReference type="PROSITE" id="PS50885"/>
    </source>
</evidence>
<dbReference type="PIRSF" id="PIRSF037532">
    <property type="entry name" value="STHK_NtrY"/>
    <property type="match status" value="1"/>
</dbReference>
<dbReference type="Pfam" id="PF00512">
    <property type="entry name" value="HisKA"/>
    <property type="match status" value="1"/>
</dbReference>
<dbReference type="SMART" id="SM00304">
    <property type="entry name" value="HAMP"/>
    <property type="match status" value="1"/>
</dbReference>
<evidence type="ECO:0000256" key="13">
    <source>
        <dbReference type="SAM" id="Phobius"/>
    </source>
</evidence>
<keyword evidence="8" id="KW-0418">Kinase</keyword>
<dbReference type="InterPro" id="IPR003594">
    <property type="entry name" value="HATPase_dom"/>
</dbReference>
<sequence length="724" mass="81237">MNKTIIKNSLIFLLVLVLLSSLYFLGRAVQGAEQFNRIYLWLFGASILAVLILGIIIIQRLIWLYIQHRKNAAGIKLTSRMVKTFIALSLPPVLIVYLFSTQFLNNYIDSWFDTKTSQALNDSLELGQIFLDAQTRQALIQTRKIAKNLAEIDEPRQAIYLEKYLDDSSASSLILISASGNSIGQASNDFDLNITLPPQSAYRDVRNGNNFVRTEPKSGGQLQIRTLVKIDNVLKFRSSYRYLQGLFAIQSEYSNLAHNIETASIGYNQQKYQREQLKSSFNIILALVLMLSMLLALIRAFSSAKKLVAPVRLLSKATQAIAEGDYSQKIPVNSKDEIGFLVKSFNTMSSQLEASSALAHRAQTDAISQKWYLESVLSHLSSGVLSINNEQRILMANAAANKILNLAGRDILNQNIEFLAIKNKSLSPFVELIITKLKDHSEEWQQETLISENDLRRVLVVRGSRIPKNEQEEGGLVVVFDDQTIINQAQRDAAWSEVARRLAHEVKNPLTPIQLSAERLRLRFLNKLPEEDKDILDRATQTIVSQVENLKTLVNAFSDYAKAPELKREPGGLNQLIKEAIDLYFISHAGINFQLDLVSPEPTMYIDKVRFSQLMTNLIKNSQESAGSNEINICIKTSISKIIDNSLVIKFSDDGKGFNQKILKHLFEPYETTKVTGSGLGLAIVKKIVEEHGGNIKAYNQGINQDGGAVIEITLPIYQPIHQK</sequence>
<keyword evidence="9" id="KW-0067">ATP-binding</keyword>
<keyword evidence="10 13" id="KW-1133">Transmembrane helix</keyword>
<keyword evidence="12 13" id="KW-0472">Membrane</keyword>
<dbReference type="CDD" id="cd00082">
    <property type="entry name" value="HisKA"/>
    <property type="match status" value="1"/>
</dbReference>
<dbReference type="InterPro" id="IPR003661">
    <property type="entry name" value="HisK_dim/P_dom"/>
</dbReference>
<dbReference type="PROSITE" id="PS50885">
    <property type="entry name" value="HAMP"/>
    <property type="match status" value="1"/>
</dbReference>
<dbReference type="CDD" id="cd06225">
    <property type="entry name" value="HAMP"/>
    <property type="match status" value="1"/>
</dbReference>
<dbReference type="Gene3D" id="3.30.565.10">
    <property type="entry name" value="Histidine kinase-like ATPase, C-terminal domain"/>
    <property type="match status" value="1"/>
</dbReference>
<dbReference type="InterPro" id="IPR036890">
    <property type="entry name" value="HATPase_C_sf"/>
</dbReference>
<dbReference type="PROSITE" id="PS50109">
    <property type="entry name" value="HIS_KIN"/>
    <property type="match status" value="1"/>
</dbReference>
<dbReference type="SUPFAM" id="SSF55785">
    <property type="entry name" value="PYP-like sensor domain (PAS domain)"/>
    <property type="match status" value="1"/>
</dbReference>
<dbReference type="GO" id="GO:0007234">
    <property type="term" value="P:osmosensory signaling via phosphorelay pathway"/>
    <property type="evidence" value="ECO:0007669"/>
    <property type="project" value="TreeGrafter"/>
</dbReference>